<dbReference type="EMBL" id="KK583210">
    <property type="protein sequence ID" value="KDO28690.1"/>
    <property type="molecule type" value="Genomic_DNA"/>
</dbReference>
<organism evidence="4 5">
    <name type="scientific">Saprolegnia parasitica (strain CBS 223.65)</name>
    <dbReference type="NCBI Taxonomy" id="695850"/>
    <lineage>
        <taxon>Eukaryota</taxon>
        <taxon>Sar</taxon>
        <taxon>Stramenopiles</taxon>
        <taxon>Oomycota</taxon>
        <taxon>Saprolegniomycetes</taxon>
        <taxon>Saprolegniales</taxon>
        <taxon>Saprolegniaceae</taxon>
        <taxon>Saprolegnia</taxon>
    </lineage>
</organism>
<dbReference type="Proteomes" id="UP000030745">
    <property type="component" value="Unassembled WGS sequence"/>
</dbReference>
<evidence type="ECO:0000256" key="3">
    <source>
        <dbReference type="ARBA" id="ARBA00023216"/>
    </source>
</evidence>
<evidence type="ECO:0000313" key="5">
    <source>
        <dbReference type="Proteomes" id="UP000030745"/>
    </source>
</evidence>
<dbReference type="InterPro" id="IPR018502">
    <property type="entry name" value="Annexin_repeat"/>
</dbReference>
<dbReference type="SUPFAM" id="SSF47874">
    <property type="entry name" value="Annexin"/>
    <property type="match status" value="1"/>
</dbReference>
<dbReference type="GO" id="GO:0001786">
    <property type="term" value="F:phosphatidylserine binding"/>
    <property type="evidence" value="ECO:0007669"/>
    <property type="project" value="TreeGrafter"/>
</dbReference>
<dbReference type="VEuPathDB" id="FungiDB:SPRG_06544"/>
<keyword evidence="5" id="KW-1185">Reference proteome</keyword>
<dbReference type="OMA" id="ASNWVIM"/>
<dbReference type="OrthoDB" id="37886at2759"/>
<dbReference type="Pfam" id="PF00191">
    <property type="entry name" value="Annexin"/>
    <property type="match status" value="4"/>
</dbReference>
<accession>A0A067CHR2</accession>
<dbReference type="RefSeq" id="XP_012200748.1">
    <property type="nucleotide sequence ID" value="XM_012345358.1"/>
</dbReference>
<dbReference type="GO" id="GO:0005544">
    <property type="term" value="F:calcium-dependent phospholipid binding"/>
    <property type="evidence" value="ECO:0007669"/>
    <property type="project" value="InterPro"/>
</dbReference>
<gene>
    <name evidence="4" type="ORF">SPRG_06544</name>
</gene>
<proteinExistence type="inferred from homology"/>
<dbReference type="AlphaFoldDB" id="A0A067CHR2"/>
<dbReference type="PANTHER" id="PTHR10502:SF102">
    <property type="entry name" value="ANNEXIN B11"/>
    <property type="match status" value="1"/>
</dbReference>
<dbReference type="GeneID" id="24128889"/>
<dbReference type="InterPro" id="IPR037104">
    <property type="entry name" value="Annexin_sf"/>
</dbReference>
<reference evidence="4 5" key="1">
    <citation type="journal article" date="2013" name="PLoS Genet.">
        <title>Distinctive expansion of potential virulence genes in the genome of the oomycete fish pathogen Saprolegnia parasitica.</title>
        <authorList>
            <person name="Jiang R.H."/>
            <person name="de Bruijn I."/>
            <person name="Haas B.J."/>
            <person name="Belmonte R."/>
            <person name="Lobach L."/>
            <person name="Christie J."/>
            <person name="van den Ackerveken G."/>
            <person name="Bottin A."/>
            <person name="Bulone V."/>
            <person name="Diaz-Moreno S.M."/>
            <person name="Dumas B."/>
            <person name="Fan L."/>
            <person name="Gaulin E."/>
            <person name="Govers F."/>
            <person name="Grenville-Briggs L.J."/>
            <person name="Horner N.R."/>
            <person name="Levin J.Z."/>
            <person name="Mammella M."/>
            <person name="Meijer H.J."/>
            <person name="Morris P."/>
            <person name="Nusbaum C."/>
            <person name="Oome S."/>
            <person name="Phillips A.J."/>
            <person name="van Rooyen D."/>
            <person name="Rzeszutek E."/>
            <person name="Saraiva M."/>
            <person name="Secombes C.J."/>
            <person name="Seidl M.F."/>
            <person name="Snel B."/>
            <person name="Stassen J.H."/>
            <person name="Sykes S."/>
            <person name="Tripathy S."/>
            <person name="van den Berg H."/>
            <person name="Vega-Arreguin J.C."/>
            <person name="Wawra S."/>
            <person name="Young S.K."/>
            <person name="Zeng Q."/>
            <person name="Dieguez-Uribeondo J."/>
            <person name="Russ C."/>
            <person name="Tyler B.M."/>
            <person name="van West P."/>
        </authorList>
    </citation>
    <scope>NUCLEOTIDE SEQUENCE [LARGE SCALE GENOMIC DNA]</scope>
    <source>
        <strain evidence="4 5">CBS 223.65</strain>
    </source>
</reference>
<protein>
    <recommendedName>
        <fullName evidence="6">Annexin</fullName>
    </recommendedName>
</protein>
<dbReference type="SMART" id="SM00335">
    <property type="entry name" value="ANX"/>
    <property type="match status" value="4"/>
</dbReference>
<dbReference type="Gene3D" id="1.10.220.10">
    <property type="entry name" value="Annexin"/>
    <property type="match status" value="4"/>
</dbReference>
<dbReference type="PRINTS" id="PR00196">
    <property type="entry name" value="ANNEXIN"/>
</dbReference>
<evidence type="ECO:0000256" key="1">
    <source>
        <dbReference type="ARBA" id="ARBA00007831"/>
    </source>
</evidence>
<sequence length="328" mass="36265">MNIYPQTTYEIDAGRALNHADLQIDNWCHEIKSACAGIGTDENKLTQVIGSKSAVQRHLIALRYPELHKSTLLAELKGETSGDYGKLIQLLAQPIEEAEAQIVREATKGAGTSEKLLIPVLSGRSNEELNILKKAFFKNYQNDMVVVLADDLGGDLKKFYLSVVNQMQQPFNPEIHTQAKAVEVAEIIYKAGEGKWGTDEATFCNAICSIPPQFMPAVNAAYVAKHGNSLERAIEKEFGGKAEDALLYHVGMILHPIETIAAQFEKTMKGLGTDEYALACAIVRYQHLLPQVKQAYQAKYGKSLRDRIYGETSGDFRALLLAILEHSN</sequence>
<evidence type="ECO:0000313" key="4">
    <source>
        <dbReference type="EMBL" id="KDO28690.1"/>
    </source>
</evidence>
<dbReference type="PROSITE" id="PS51897">
    <property type="entry name" value="ANNEXIN_2"/>
    <property type="match status" value="4"/>
</dbReference>
<dbReference type="KEGG" id="spar:SPRG_06544"/>
<evidence type="ECO:0008006" key="6">
    <source>
        <dbReference type="Google" id="ProtNLM"/>
    </source>
</evidence>
<dbReference type="GO" id="GO:0005886">
    <property type="term" value="C:plasma membrane"/>
    <property type="evidence" value="ECO:0007669"/>
    <property type="project" value="TreeGrafter"/>
</dbReference>
<dbReference type="GO" id="GO:0005509">
    <property type="term" value="F:calcium ion binding"/>
    <property type="evidence" value="ECO:0007669"/>
    <property type="project" value="InterPro"/>
</dbReference>
<evidence type="ECO:0000256" key="2">
    <source>
        <dbReference type="ARBA" id="ARBA00022737"/>
    </source>
</evidence>
<keyword evidence="3" id="KW-0041">Annexin</keyword>
<dbReference type="STRING" id="695850.A0A067CHR2"/>
<dbReference type="PANTHER" id="PTHR10502">
    <property type="entry name" value="ANNEXIN"/>
    <property type="match status" value="1"/>
</dbReference>
<dbReference type="GO" id="GO:0005737">
    <property type="term" value="C:cytoplasm"/>
    <property type="evidence" value="ECO:0007669"/>
    <property type="project" value="TreeGrafter"/>
</dbReference>
<keyword evidence="2" id="KW-0677">Repeat</keyword>
<comment type="similarity">
    <text evidence="1">Belongs to the annexin family.</text>
</comment>
<name>A0A067CHR2_SAPPC</name>
<dbReference type="InterPro" id="IPR001464">
    <property type="entry name" value="Annexin"/>
</dbReference>